<dbReference type="EMBL" id="CZAP01000031">
    <property type="protein sequence ID" value="CUQ20988.1"/>
    <property type="molecule type" value="Genomic_DNA"/>
</dbReference>
<feature type="region of interest" description="Disordered" evidence="1">
    <location>
        <begin position="150"/>
        <end position="184"/>
    </location>
</feature>
<sequence>MGKLKHLGMSLLLATTFFSCGDDYDDTALRNDVNDLKSRVEKLESWCSTTNTQISALQGLVSALEQNDYVTGVTPIVEGSVEVGYTITFTKSKPITIYHGKDGKNGADGINGVDGITPLIGAEKDTDGIYYWTIKLGDADSAWLTDADNNKIPTTGKDGENGNDGEPGNNGEPGKDGEPGHSPVISVDTFEGKLYWKVDDEWLLDSNSNKVAATGEKGDTGSAGKDGEKGPQGEQGDSVFKKDGVKIEDGKVIFTLANGKEFTLPMLVDGLAVGIGGSDLFYASPSDNSIDVTFASTMKEEDYKSIVATITNGNEADWIIKSRGAADTWKVAVTEPTFTGTDGTYTPGSAKITITPPANVKLSDTALLTVTVTDANDGTISVSREVKYFDGEIVACTGGDLSIKGLDTSVKRLALKGSITVEDFKYIRESLTALEVLDISMTDLTELPDRALRFGGDTPNTSLKAVRLPLSMKTIGYAAFTNCRALTSIDTENVEIIGEWAFEQCRGLVEVKLHDGLKEIRRQAFNNCISLTLIDIPGSVTDLGKNTEVSTSQYEGWVFENCTNLSTITLHEGLKKLYVSTFSRCGVVSINIPTTVTDIPDYAFQECQNLERVTWHNGITQIGEAAFLRCRSLKAITIPTGVTVLRNNLFDECANLQYVTLHHNITEIQVRAFSYCTLLKSEFFPYEDAYIDRAALPNALQTLGAGVFTDCKNMESINMQRTQVKNILRNTYSGCSGITTFYYPNVVETIGEFAFSGCSALVGSFFPASLTSIETNAFHLCTKMSQVYCLGSTPPTLGTAAFDSSLKSISTLFVPEAAISAYSSSSWNPYFKEIKKDLLHP</sequence>
<protein>
    <submittedName>
        <fullName evidence="3">Surface protein</fullName>
    </submittedName>
</protein>
<dbReference type="Pfam" id="PF16378">
    <property type="entry name" value="DUF4988"/>
    <property type="match status" value="1"/>
</dbReference>
<feature type="region of interest" description="Disordered" evidence="1">
    <location>
        <begin position="211"/>
        <end position="239"/>
    </location>
</feature>
<name>A0A174ULR6_BACT4</name>
<dbReference type="Proteomes" id="UP000095576">
    <property type="component" value="Unassembled WGS sequence"/>
</dbReference>
<dbReference type="PANTHER" id="PTHR45661">
    <property type="entry name" value="SURFACE ANTIGEN"/>
    <property type="match status" value="1"/>
</dbReference>
<dbReference type="Gene3D" id="3.80.10.10">
    <property type="entry name" value="Ribonuclease Inhibitor"/>
    <property type="match status" value="2"/>
</dbReference>
<proteinExistence type="predicted"/>
<dbReference type="RefSeq" id="WP_055301218.1">
    <property type="nucleotide sequence ID" value="NZ_CZAP01000031.1"/>
</dbReference>
<dbReference type="Pfam" id="PF13306">
    <property type="entry name" value="LRR_5"/>
    <property type="match status" value="3"/>
</dbReference>
<dbReference type="InterPro" id="IPR053139">
    <property type="entry name" value="Surface_bspA-like"/>
</dbReference>
<gene>
    <name evidence="3" type="ORF">ERS852511_04772</name>
</gene>
<evidence type="ECO:0000259" key="2">
    <source>
        <dbReference type="Pfam" id="PF16378"/>
    </source>
</evidence>
<dbReference type="PANTHER" id="PTHR45661:SF3">
    <property type="entry name" value="IG-LIKE DOMAIN-CONTAINING PROTEIN"/>
    <property type="match status" value="1"/>
</dbReference>
<dbReference type="InterPro" id="IPR026906">
    <property type="entry name" value="LRR_5"/>
</dbReference>
<reference evidence="3 4" key="1">
    <citation type="submission" date="2015-09" db="EMBL/GenBank/DDBJ databases">
        <authorList>
            <consortium name="Pathogen Informatics"/>
        </authorList>
    </citation>
    <scope>NUCLEOTIDE SEQUENCE [LARGE SCALE GENOMIC DNA]</scope>
    <source>
        <strain evidence="3 4">2789STDY5834899</strain>
    </source>
</reference>
<dbReference type="PROSITE" id="PS51257">
    <property type="entry name" value="PROKAR_LIPOPROTEIN"/>
    <property type="match status" value="1"/>
</dbReference>
<dbReference type="InterPro" id="IPR032149">
    <property type="entry name" value="DUF4988"/>
</dbReference>
<feature type="domain" description="DUF4988" evidence="2">
    <location>
        <begin position="29"/>
        <end position="161"/>
    </location>
</feature>
<dbReference type="SUPFAM" id="SSF52058">
    <property type="entry name" value="L domain-like"/>
    <property type="match status" value="1"/>
</dbReference>
<dbReference type="AlphaFoldDB" id="A0A174ULR6"/>
<dbReference type="InterPro" id="IPR032675">
    <property type="entry name" value="LRR_dom_sf"/>
</dbReference>
<organism evidence="3 4">
    <name type="scientific">Bacteroides thetaiotaomicron</name>
    <dbReference type="NCBI Taxonomy" id="818"/>
    <lineage>
        <taxon>Bacteria</taxon>
        <taxon>Pseudomonadati</taxon>
        <taxon>Bacteroidota</taxon>
        <taxon>Bacteroidia</taxon>
        <taxon>Bacteroidales</taxon>
        <taxon>Bacteroidaceae</taxon>
        <taxon>Bacteroides</taxon>
    </lineage>
</organism>
<evidence type="ECO:0000313" key="3">
    <source>
        <dbReference type="EMBL" id="CUQ20988.1"/>
    </source>
</evidence>
<dbReference type="Gene3D" id="1.20.5.320">
    <property type="entry name" value="6-Phosphogluconate Dehydrogenase, domain 3"/>
    <property type="match status" value="1"/>
</dbReference>
<evidence type="ECO:0000256" key="1">
    <source>
        <dbReference type="SAM" id="MobiDB-lite"/>
    </source>
</evidence>
<accession>A0A174ULR6</accession>
<evidence type="ECO:0000313" key="4">
    <source>
        <dbReference type="Proteomes" id="UP000095576"/>
    </source>
</evidence>